<dbReference type="GO" id="GO:0044718">
    <property type="term" value="P:siderophore transmembrane transport"/>
    <property type="evidence" value="ECO:0007669"/>
    <property type="project" value="TreeGrafter"/>
</dbReference>
<dbReference type="AlphaFoldDB" id="A0A2T5J005"/>
<reference evidence="14 15" key="1">
    <citation type="submission" date="2018-04" db="EMBL/GenBank/DDBJ databases">
        <title>Genomic Encyclopedia of Archaeal and Bacterial Type Strains, Phase II (KMG-II): from individual species to whole genera.</title>
        <authorList>
            <person name="Goeker M."/>
        </authorList>
    </citation>
    <scope>NUCLEOTIDE SEQUENCE [LARGE SCALE GENOMIC DNA]</scope>
    <source>
        <strain evidence="14 15">DSM 5822</strain>
    </source>
</reference>
<evidence type="ECO:0000313" key="14">
    <source>
        <dbReference type="EMBL" id="PTQ89678.1"/>
    </source>
</evidence>
<organism evidence="14 15">
    <name type="scientific">Agitococcus lubricus</name>
    <dbReference type="NCBI Taxonomy" id="1077255"/>
    <lineage>
        <taxon>Bacteria</taxon>
        <taxon>Pseudomonadati</taxon>
        <taxon>Pseudomonadota</taxon>
        <taxon>Gammaproteobacteria</taxon>
        <taxon>Moraxellales</taxon>
        <taxon>Moraxellaceae</taxon>
        <taxon>Agitococcus</taxon>
    </lineage>
</organism>
<keyword evidence="7" id="KW-0798">TonB box</keyword>
<feature type="region of interest" description="Disordered" evidence="12">
    <location>
        <begin position="299"/>
        <end position="319"/>
    </location>
</feature>
<keyword evidence="4 11" id="KW-1134">Transmembrane beta strand</keyword>
<dbReference type="GO" id="GO:0015344">
    <property type="term" value="F:siderophore uptake transmembrane transporter activity"/>
    <property type="evidence" value="ECO:0007669"/>
    <property type="project" value="TreeGrafter"/>
</dbReference>
<accession>A0A2T5J005</accession>
<dbReference type="GO" id="GO:0009279">
    <property type="term" value="C:cell outer membrane"/>
    <property type="evidence" value="ECO:0007669"/>
    <property type="project" value="UniProtKB-SubCell"/>
</dbReference>
<evidence type="ECO:0000256" key="8">
    <source>
        <dbReference type="ARBA" id="ARBA00023136"/>
    </source>
</evidence>
<dbReference type="RefSeq" id="WP_170106910.1">
    <property type="nucleotide sequence ID" value="NZ_QAON01000005.1"/>
</dbReference>
<dbReference type="PANTHER" id="PTHR30069">
    <property type="entry name" value="TONB-DEPENDENT OUTER MEMBRANE RECEPTOR"/>
    <property type="match status" value="1"/>
</dbReference>
<keyword evidence="9 14" id="KW-0675">Receptor</keyword>
<dbReference type="PROSITE" id="PS52016">
    <property type="entry name" value="TONB_DEPENDENT_REC_3"/>
    <property type="match status" value="1"/>
</dbReference>
<keyword evidence="15" id="KW-1185">Reference proteome</keyword>
<keyword evidence="5 11" id="KW-0812">Transmembrane</keyword>
<dbReference type="SUPFAM" id="SSF56935">
    <property type="entry name" value="Porins"/>
    <property type="match status" value="1"/>
</dbReference>
<evidence type="ECO:0000256" key="9">
    <source>
        <dbReference type="ARBA" id="ARBA00023170"/>
    </source>
</evidence>
<keyword evidence="3 11" id="KW-0813">Transport</keyword>
<evidence type="ECO:0000256" key="6">
    <source>
        <dbReference type="ARBA" id="ARBA00022729"/>
    </source>
</evidence>
<keyword evidence="6" id="KW-0732">Signal</keyword>
<comment type="caution">
    <text evidence="14">The sequence shown here is derived from an EMBL/GenBank/DDBJ whole genome shotgun (WGS) entry which is preliminary data.</text>
</comment>
<dbReference type="InterPro" id="IPR036942">
    <property type="entry name" value="Beta-barrel_TonB_sf"/>
</dbReference>
<evidence type="ECO:0000259" key="13">
    <source>
        <dbReference type="Pfam" id="PF00593"/>
    </source>
</evidence>
<keyword evidence="10 11" id="KW-0998">Cell outer membrane</keyword>
<evidence type="ECO:0000256" key="7">
    <source>
        <dbReference type="ARBA" id="ARBA00023077"/>
    </source>
</evidence>
<dbReference type="Gene3D" id="2.40.170.20">
    <property type="entry name" value="TonB-dependent receptor, beta-barrel domain"/>
    <property type="match status" value="1"/>
</dbReference>
<dbReference type="InterPro" id="IPR000531">
    <property type="entry name" value="Beta-barrel_TonB"/>
</dbReference>
<gene>
    <name evidence="14" type="ORF">C8N29_1051</name>
</gene>
<evidence type="ECO:0000256" key="4">
    <source>
        <dbReference type="ARBA" id="ARBA00022452"/>
    </source>
</evidence>
<feature type="domain" description="TonB-dependent receptor-like beta-barrel" evidence="13">
    <location>
        <begin position="33"/>
        <end position="292"/>
    </location>
</feature>
<comment type="similarity">
    <text evidence="2">Belongs to the TonB-dependent receptor family. Hemoglobin/haptoglobin binding protein subfamily.</text>
</comment>
<evidence type="ECO:0000313" key="15">
    <source>
        <dbReference type="Proteomes" id="UP000244223"/>
    </source>
</evidence>
<comment type="subcellular location">
    <subcellularLocation>
        <location evidence="1 11">Cell outer membrane</location>
        <topology evidence="1 11">Multi-pass membrane protein</topology>
    </subcellularLocation>
</comment>
<dbReference type="PANTHER" id="PTHR30069:SF29">
    <property type="entry name" value="HEMOGLOBIN AND HEMOGLOBIN-HAPTOGLOBIN-BINDING PROTEIN 1-RELATED"/>
    <property type="match status" value="1"/>
</dbReference>
<keyword evidence="8 11" id="KW-0472">Membrane</keyword>
<dbReference type="Pfam" id="PF00593">
    <property type="entry name" value="TonB_dep_Rec_b-barrel"/>
    <property type="match status" value="1"/>
</dbReference>
<evidence type="ECO:0000256" key="10">
    <source>
        <dbReference type="ARBA" id="ARBA00023237"/>
    </source>
</evidence>
<evidence type="ECO:0000256" key="12">
    <source>
        <dbReference type="SAM" id="MobiDB-lite"/>
    </source>
</evidence>
<sequence>MSIGTGFYWGDLFESHDINNYYFEGAIPKLRPNFKDTSDTADIFQPEAQRTSFFIFAQDEWLINPNWELTSGLRYDHYSDFGDTVNPRLALVWHTHSTLTTKLLYGRAFRAPAFLELYGKNNPVALGNPNLSPEVLTSKELAFAWRPSKKLHIDWNFYQFHIHDYIDFVNDAGQQTFSAQNVGRIVGQGFETEWRYQGLNQIQILFNYSHQDTKNKNTHQPQGGVPVDKFYIRGLWDIPLGWQVSGQLTREGKSKRSAGDDREALAAYTTLDVNIRHVWSNDYESSLTVRNVFDADIKEASRGPSPNQTKASLSDDVPQQGRSISVNLKLNW</sequence>
<evidence type="ECO:0000256" key="1">
    <source>
        <dbReference type="ARBA" id="ARBA00004571"/>
    </source>
</evidence>
<dbReference type="InterPro" id="IPR039426">
    <property type="entry name" value="TonB-dep_rcpt-like"/>
</dbReference>
<evidence type="ECO:0000256" key="2">
    <source>
        <dbReference type="ARBA" id="ARBA00008143"/>
    </source>
</evidence>
<dbReference type="EMBL" id="QAON01000005">
    <property type="protein sequence ID" value="PTQ89678.1"/>
    <property type="molecule type" value="Genomic_DNA"/>
</dbReference>
<protein>
    <submittedName>
        <fullName evidence="14">TonB-dependent receptor-like protein</fullName>
    </submittedName>
</protein>
<evidence type="ECO:0000256" key="11">
    <source>
        <dbReference type="PROSITE-ProRule" id="PRU01360"/>
    </source>
</evidence>
<proteinExistence type="inferred from homology"/>
<evidence type="ECO:0000256" key="5">
    <source>
        <dbReference type="ARBA" id="ARBA00022692"/>
    </source>
</evidence>
<evidence type="ECO:0000256" key="3">
    <source>
        <dbReference type="ARBA" id="ARBA00022448"/>
    </source>
</evidence>
<name>A0A2T5J005_9GAMM</name>
<dbReference type="Proteomes" id="UP000244223">
    <property type="component" value="Unassembled WGS sequence"/>
</dbReference>